<evidence type="ECO:0000313" key="3">
    <source>
        <dbReference type="Proteomes" id="UP000008370"/>
    </source>
</evidence>
<dbReference type="AlphaFoldDB" id="K5VAY1"/>
<dbReference type="EMBL" id="JH931275">
    <property type="protein sequence ID" value="EKM48233.1"/>
    <property type="molecule type" value="Genomic_DNA"/>
</dbReference>
<dbReference type="KEGG" id="pco:PHACADRAFT_109239"/>
<proteinExistence type="predicted"/>
<dbReference type="Proteomes" id="UP000008370">
    <property type="component" value="Unassembled WGS sequence"/>
</dbReference>
<gene>
    <name evidence="2" type="ORF">PHACADRAFT_109239</name>
</gene>
<evidence type="ECO:0000256" key="1">
    <source>
        <dbReference type="SAM" id="MobiDB-lite"/>
    </source>
</evidence>
<feature type="compositionally biased region" description="Basic and acidic residues" evidence="1">
    <location>
        <begin position="45"/>
        <end position="62"/>
    </location>
</feature>
<dbReference type="InParanoid" id="K5VAY1"/>
<name>K5VAY1_PHACS</name>
<protein>
    <submittedName>
        <fullName evidence="2">Uncharacterized protein</fullName>
    </submittedName>
</protein>
<feature type="non-terminal residue" evidence="2">
    <location>
        <position position="1"/>
    </location>
</feature>
<evidence type="ECO:0000313" key="2">
    <source>
        <dbReference type="EMBL" id="EKM48233.1"/>
    </source>
</evidence>
<accession>K5VAY1</accession>
<sequence>KEMSEIHKLAVARWIAEMKQLLIQGVKKKDLPKKLVHFKKPTLKMPEDDNKDENRTEVSKDE</sequence>
<reference evidence="2 3" key="1">
    <citation type="journal article" date="2012" name="BMC Genomics">
        <title>Comparative genomics of the white-rot fungi, Phanerochaete carnosa and P. chrysosporium, to elucidate the genetic basis of the distinct wood types they colonize.</title>
        <authorList>
            <person name="Suzuki H."/>
            <person name="MacDonald J."/>
            <person name="Syed K."/>
            <person name="Salamov A."/>
            <person name="Hori C."/>
            <person name="Aerts A."/>
            <person name="Henrissat B."/>
            <person name="Wiebenga A."/>
            <person name="vanKuyk P.A."/>
            <person name="Barry K."/>
            <person name="Lindquist E."/>
            <person name="LaButti K."/>
            <person name="Lapidus A."/>
            <person name="Lucas S."/>
            <person name="Coutinho P."/>
            <person name="Gong Y."/>
            <person name="Samejima M."/>
            <person name="Mahadevan R."/>
            <person name="Abou-Zaid M."/>
            <person name="de Vries R.P."/>
            <person name="Igarashi K."/>
            <person name="Yadav J.S."/>
            <person name="Grigoriev I.V."/>
            <person name="Master E.R."/>
        </authorList>
    </citation>
    <scope>NUCLEOTIDE SEQUENCE [LARGE SCALE GENOMIC DNA]</scope>
    <source>
        <strain evidence="2 3">HHB-10118-sp</strain>
    </source>
</reference>
<feature type="region of interest" description="Disordered" evidence="1">
    <location>
        <begin position="38"/>
        <end position="62"/>
    </location>
</feature>
<dbReference type="GeneID" id="18907574"/>
<keyword evidence="3" id="KW-1185">Reference proteome</keyword>
<dbReference type="RefSeq" id="XP_007403215.1">
    <property type="nucleotide sequence ID" value="XM_007403153.1"/>
</dbReference>
<organism evidence="2 3">
    <name type="scientific">Phanerochaete carnosa (strain HHB-10118-sp)</name>
    <name type="common">White-rot fungus</name>
    <name type="synonym">Peniophora carnosa</name>
    <dbReference type="NCBI Taxonomy" id="650164"/>
    <lineage>
        <taxon>Eukaryota</taxon>
        <taxon>Fungi</taxon>
        <taxon>Dikarya</taxon>
        <taxon>Basidiomycota</taxon>
        <taxon>Agaricomycotina</taxon>
        <taxon>Agaricomycetes</taxon>
        <taxon>Polyporales</taxon>
        <taxon>Phanerochaetaceae</taxon>
        <taxon>Phanerochaete</taxon>
    </lineage>
</organism>
<dbReference type="HOGENOM" id="CLU_2910410_0_0_1"/>